<keyword evidence="2" id="KW-1185">Reference proteome</keyword>
<dbReference type="Proteomes" id="UP000828941">
    <property type="component" value="Chromosome 6"/>
</dbReference>
<evidence type="ECO:0000313" key="2">
    <source>
        <dbReference type="Proteomes" id="UP000828941"/>
    </source>
</evidence>
<proteinExistence type="predicted"/>
<dbReference type="EMBL" id="CM039431">
    <property type="protein sequence ID" value="KAI4334846.1"/>
    <property type="molecule type" value="Genomic_DNA"/>
</dbReference>
<comment type="caution">
    <text evidence="1">The sequence shown here is derived from an EMBL/GenBank/DDBJ whole genome shotgun (WGS) entry which is preliminary data.</text>
</comment>
<evidence type="ECO:0000313" key="1">
    <source>
        <dbReference type="EMBL" id="KAI4334846.1"/>
    </source>
</evidence>
<name>A0ACB9NI50_BAUVA</name>
<organism evidence="1 2">
    <name type="scientific">Bauhinia variegata</name>
    <name type="common">Purple orchid tree</name>
    <name type="synonym">Phanera variegata</name>
    <dbReference type="NCBI Taxonomy" id="167791"/>
    <lineage>
        <taxon>Eukaryota</taxon>
        <taxon>Viridiplantae</taxon>
        <taxon>Streptophyta</taxon>
        <taxon>Embryophyta</taxon>
        <taxon>Tracheophyta</taxon>
        <taxon>Spermatophyta</taxon>
        <taxon>Magnoliopsida</taxon>
        <taxon>eudicotyledons</taxon>
        <taxon>Gunneridae</taxon>
        <taxon>Pentapetalae</taxon>
        <taxon>rosids</taxon>
        <taxon>fabids</taxon>
        <taxon>Fabales</taxon>
        <taxon>Fabaceae</taxon>
        <taxon>Cercidoideae</taxon>
        <taxon>Cercideae</taxon>
        <taxon>Bauhiniinae</taxon>
        <taxon>Bauhinia</taxon>
    </lineage>
</organism>
<reference evidence="1 2" key="1">
    <citation type="journal article" date="2022" name="DNA Res.">
        <title>Chromosomal-level genome assembly of the orchid tree Bauhinia variegata (Leguminosae; Cercidoideae) supports the allotetraploid origin hypothesis of Bauhinia.</title>
        <authorList>
            <person name="Zhong Y."/>
            <person name="Chen Y."/>
            <person name="Zheng D."/>
            <person name="Pang J."/>
            <person name="Liu Y."/>
            <person name="Luo S."/>
            <person name="Meng S."/>
            <person name="Qian L."/>
            <person name="Wei D."/>
            <person name="Dai S."/>
            <person name="Zhou R."/>
        </authorList>
    </citation>
    <scope>NUCLEOTIDE SEQUENCE [LARGE SCALE GENOMIC DNA]</scope>
    <source>
        <strain evidence="1">BV-YZ2020</strain>
    </source>
</reference>
<gene>
    <name evidence="1" type="ORF">L6164_013555</name>
</gene>
<protein>
    <submittedName>
        <fullName evidence="1">Uncharacterized protein</fullName>
    </submittedName>
</protein>
<sequence length="242" mass="27475">MSNLNFIHGFSGAQPQQQQLPTNSFSIEVLDSSIQSLIKSWKKRQRWLHFLTSSSQQDLNGAPWRTHLVNFLESTPVRIFSIFLLILDLIITILELSSSMLSCHPKESKIEEFWLHWVGIGILILLSAKTMTLLVGLGSSFFRHPGYLVDGAVVLGALFLEAFLERKGGSLLILVSLWRVVRVVESAFELSDEAIEAQIEGIVCQFEAVREENRRLLETIDEKDKIIEKLKEELDQCKHASL</sequence>
<accession>A0ACB9NI50</accession>